<dbReference type="Proteomes" id="UP001307839">
    <property type="component" value="Unassembled WGS sequence"/>
</dbReference>
<accession>A0AB35WUT2</accession>
<evidence type="ECO:0000313" key="2">
    <source>
        <dbReference type="Proteomes" id="UP001307839"/>
    </source>
</evidence>
<proteinExistence type="predicted"/>
<evidence type="ECO:0000313" key="1">
    <source>
        <dbReference type="EMBL" id="MEE1868465.1"/>
    </source>
</evidence>
<gene>
    <name evidence="1" type="ORF">V0R53_18935</name>
</gene>
<name>A0AB35WUT2_9PSED</name>
<reference evidence="1 2" key="1">
    <citation type="submission" date="2024-01" db="EMBL/GenBank/DDBJ databases">
        <title>Unpublished Manusciprt.</title>
        <authorList>
            <person name="Duman M."/>
            <person name="Valdes E.G."/>
            <person name="Ajmi N."/>
            <person name="Altun S."/>
            <person name="Saticioglu I.B."/>
        </authorList>
    </citation>
    <scope>NUCLEOTIDE SEQUENCE [LARGE SCALE GENOMIC DNA]</scope>
    <source>
        <strain evidence="1 2">120P</strain>
    </source>
</reference>
<sequence>MDDLDEKIAAGEPLMRQAMDALFRYNESKGRAAPEVVERLHIEAESLFGAVQEHQRRSLGFPDYPLH</sequence>
<dbReference type="RefSeq" id="WP_136475532.1">
    <property type="nucleotide sequence ID" value="NZ_JAZDCU010000030.1"/>
</dbReference>
<dbReference type="AlphaFoldDB" id="A0AB35WUT2"/>
<keyword evidence="2" id="KW-1185">Reference proteome</keyword>
<comment type="caution">
    <text evidence="1">The sequence shown here is derived from an EMBL/GenBank/DDBJ whole genome shotgun (WGS) entry which is preliminary data.</text>
</comment>
<protein>
    <submittedName>
        <fullName evidence="1">Uncharacterized protein</fullName>
    </submittedName>
</protein>
<organism evidence="1 2">
    <name type="scientific">Pseudomonas auratipiscis</name>
    <dbReference type="NCBI Taxonomy" id="3115853"/>
    <lineage>
        <taxon>Bacteria</taxon>
        <taxon>Pseudomonadati</taxon>
        <taxon>Pseudomonadota</taxon>
        <taxon>Gammaproteobacteria</taxon>
        <taxon>Pseudomonadales</taxon>
        <taxon>Pseudomonadaceae</taxon>
        <taxon>Pseudomonas</taxon>
    </lineage>
</organism>
<dbReference type="EMBL" id="JAZDQP010000013">
    <property type="protein sequence ID" value="MEE1868465.1"/>
    <property type="molecule type" value="Genomic_DNA"/>
</dbReference>